<feature type="compositionally biased region" description="Basic and acidic residues" evidence="1">
    <location>
        <begin position="893"/>
        <end position="916"/>
    </location>
</feature>
<organism evidence="2 3">
    <name type="scientific">Klebsormidium nitens</name>
    <name type="common">Green alga</name>
    <name type="synonym">Ulothrix nitens</name>
    <dbReference type="NCBI Taxonomy" id="105231"/>
    <lineage>
        <taxon>Eukaryota</taxon>
        <taxon>Viridiplantae</taxon>
        <taxon>Streptophyta</taxon>
        <taxon>Klebsormidiophyceae</taxon>
        <taxon>Klebsormidiales</taxon>
        <taxon>Klebsormidiaceae</taxon>
        <taxon>Klebsormidium</taxon>
    </lineage>
</organism>
<feature type="compositionally biased region" description="Basic and acidic residues" evidence="1">
    <location>
        <begin position="991"/>
        <end position="1001"/>
    </location>
</feature>
<feature type="region of interest" description="Disordered" evidence="1">
    <location>
        <begin position="339"/>
        <end position="368"/>
    </location>
</feature>
<dbReference type="AlphaFoldDB" id="A0A1Y1HRZ8"/>
<feature type="compositionally biased region" description="Acidic residues" evidence="1">
    <location>
        <begin position="962"/>
        <end position="972"/>
    </location>
</feature>
<protein>
    <recommendedName>
        <fullName evidence="4">Myb-like domain-containing protein</fullName>
    </recommendedName>
</protein>
<dbReference type="Proteomes" id="UP000054558">
    <property type="component" value="Unassembled WGS sequence"/>
</dbReference>
<evidence type="ECO:0008006" key="4">
    <source>
        <dbReference type="Google" id="ProtNLM"/>
    </source>
</evidence>
<dbReference type="PANTHER" id="PTHR33427:SF2">
    <property type="entry name" value="TRICHOHYALIN"/>
    <property type="match status" value="1"/>
</dbReference>
<dbReference type="PANTHER" id="PTHR33427">
    <property type="entry name" value="HNH ENDONUCLEASE"/>
    <property type="match status" value="1"/>
</dbReference>
<dbReference type="OrthoDB" id="608866at2759"/>
<feature type="region of interest" description="Disordered" evidence="1">
    <location>
        <begin position="1064"/>
        <end position="1087"/>
    </location>
</feature>
<dbReference type="OMA" id="VRHENSR"/>
<reference evidence="2 3" key="1">
    <citation type="journal article" date="2014" name="Nat. Commun.">
        <title>Klebsormidium flaccidum genome reveals primary factors for plant terrestrial adaptation.</title>
        <authorList>
            <person name="Hori K."/>
            <person name="Maruyama F."/>
            <person name="Fujisawa T."/>
            <person name="Togashi T."/>
            <person name="Yamamoto N."/>
            <person name="Seo M."/>
            <person name="Sato S."/>
            <person name="Yamada T."/>
            <person name="Mori H."/>
            <person name="Tajima N."/>
            <person name="Moriyama T."/>
            <person name="Ikeuchi M."/>
            <person name="Watanabe M."/>
            <person name="Wada H."/>
            <person name="Kobayashi K."/>
            <person name="Saito M."/>
            <person name="Masuda T."/>
            <person name="Sasaki-Sekimoto Y."/>
            <person name="Mashiguchi K."/>
            <person name="Awai K."/>
            <person name="Shimojima M."/>
            <person name="Masuda S."/>
            <person name="Iwai M."/>
            <person name="Nobusawa T."/>
            <person name="Narise T."/>
            <person name="Kondo S."/>
            <person name="Saito H."/>
            <person name="Sato R."/>
            <person name="Murakawa M."/>
            <person name="Ihara Y."/>
            <person name="Oshima-Yamada Y."/>
            <person name="Ohtaka K."/>
            <person name="Satoh M."/>
            <person name="Sonobe K."/>
            <person name="Ishii M."/>
            <person name="Ohtani R."/>
            <person name="Kanamori-Sato M."/>
            <person name="Honoki R."/>
            <person name="Miyazaki D."/>
            <person name="Mochizuki H."/>
            <person name="Umetsu J."/>
            <person name="Higashi K."/>
            <person name="Shibata D."/>
            <person name="Kamiya Y."/>
            <person name="Sato N."/>
            <person name="Nakamura Y."/>
            <person name="Tabata S."/>
            <person name="Ida S."/>
            <person name="Kurokawa K."/>
            <person name="Ohta H."/>
        </authorList>
    </citation>
    <scope>NUCLEOTIDE SEQUENCE [LARGE SCALE GENOMIC DNA]</scope>
    <source>
        <strain evidence="2 3">NIES-2285</strain>
    </source>
</reference>
<feature type="region of interest" description="Disordered" evidence="1">
    <location>
        <begin position="407"/>
        <end position="427"/>
    </location>
</feature>
<feature type="compositionally biased region" description="Basic and acidic residues" evidence="1">
    <location>
        <begin position="822"/>
        <end position="851"/>
    </location>
</feature>
<feature type="compositionally biased region" description="Polar residues" evidence="1">
    <location>
        <begin position="1013"/>
        <end position="1023"/>
    </location>
</feature>
<feature type="region of interest" description="Disordered" evidence="1">
    <location>
        <begin position="377"/>
        <end position="396"/>
    </location>
</feature>
<feature type="region of interest" description="Disordered" evidence="1">
    <location>
        <begin position="808"/>
        <end position="1044"/>
    </location>
</feature>
<feature type="compositionally biased region" description="Low complexity" evidence="1">
    <location>
        <begin position="348"/>
        <end position="367"/>
    </location>
</feature>
<evidence type="ECO:0000313" key="2">
    <source>
        <dbReference type="EMBL" id="GAQ79337.1"/>
    </source>
</evidence>
<sequence>MQTERYLMQTEIGSRVCHLLLTHLELVKAARPAMTSCTAVDGAVDPESGYPRKFERICKGALRSRYIRYPCGPPTAFVSDIVTVNEEVDVIALEAQFPVIPESDRASTSTERFRQALWNQLDSLRGFDDSLIRVDKYGNVLYRLAEPGSPLYGQIDHWFPVARGGLSVLPNLASIYWEANKHKGDQLEFLVPWYDLQCGVHFTRFISTFASTDLVLRQRMFALFFGSDGEAHHVVADWAAPSLSRTAYIASAVVSMDAQASSKGPGAVRQIKKGEQRRSTKPWTAEETAALQAAVAKHSEPGQRSLPLHKCREILAGYRIFRDAQREPKDLYDKWRNLQNQQSKGGTPRRSSANASSPCPAATSPAPFRRISYSNENRAETHSQARRLSWSQPPEHRPIVKGAAATCHSRNAPSGSPSLPRPPLGQRDLNSWRLEADFARACNLSDGSSDSGDELQTLSWRRGRDTVTRTLGATVRAPFEERSTVARPQAIGARRESLSVNQLSERNAAITVVDQNAGLAARLHELEGQKECLLREGDAAAQRREDLLCEVALVEQEVREHARTLEAKRAENEALADSLKAAERKRDELVGEWGQTAQRQRELAGNIREAQAETARKEEEEERLREEIQKVREGLALQLTQAEEALEEAERGLRGLRQERAELKVERDTLRKKSAACEEEKRILETSIKKLKEECEDLAMQLDLDMPALRQWQIRAAEAEQQSSLAEQREAAFQHDLQVCTERVEKLEAELESAREAAEKAERSAETEREVVARLQGRLKEVRSERKRAREECEELQLKRGVLEDRLREEELDWREEEEGKENERAAVEKVAEGLEKMRLAKGGGEVERSAQDALGNAEWPEDEGETSDAETDVLEEAGDRDTEAESPPLGLKEVDGTEEDKGAEVGDKSEERDNTESGSGDGAETGEGPLEEDGVRGVESGWMDTAWGSEKGGVNARVELDAESEDEEEVIPEVMGDVFAEDGPEQDPMSGKREAGETDGTKLNPLDLPNDLQASASVTTRAPPSPGTAVGQIATGLGRSEGQPVVSCSFEKATVDLTSESSVGAYTSADGGSEEATASELDMHSESSVPSLACTGCVSSVGAVETALSVPVLDERSAVECRVRGWLEALETESEGWDGELIGIAPLTTDQDTLSRQSQVEGAPRS</sequence>
<evidence type="ECO:0000313" key="3">
    <source>
        <dbReference type="Proteomes" id="UP000054558"/>
    </source>
</evidence>
<feature type="compositionally biased region" description="Acidic residues" evidence="1">
    <location>
        <begin position="810"/>
        <end position="821"/>
    </location>
</feature>
<proteinExistence type="predicted"/>
<dbReference type="EMBL" id="DF236977">
    <property type="protein sequence ID" value="GAQ79337.1"/>
    <property type="molecule type" value="Genomic_DNA"/>
</dbReference>
<feature type="compositionally biased region" description="Acidic residues" evidence="1">
    <location>
        <begin position="860"/>
        <end position="877"/>
    </location>
</feature>
<name>A0A1Y1HRZ8_KLENI</name>
<evidence type="ECO:0000256" key="1">
    <source>
        <dbReference type="SAM" id="MobiDB-lite"/>
    </source>
</evidence>
<feature type="region of interest" description="Disordered" evidence="1">
    <location>
        <begin position="264"/>
        <end position="284"/>
    </location>
</feature>
<keyword evidence="3" id="KW-1185">Reference proteome</keyword>
<accession>A0A1Y1HRZ8</accession>
<gene>
    <name evidence="2" type="ORF">KFL_000280420</name>
</gene>
<dbReference type="CDD" id="cd11660">
    <property type="entry name" value="SANT_TRF"/>
    <property type="match status" value="1"/>
</dbReference>
<dbReference type="Gene3D" id="1.10.10.60">
    <property type="entry name" value="Homeodomain-like"/>
    <property type="match status" value="1"/>
</dbReference>